<protein>
    <submittedName>
        <fullName evidence="1">Uncharacterized protein</fullName>
    </submittedName>
</protein>
<proteinExistence type="predicted"/>
<evidence type="ECO:0000313" key="1">
    <source>
        <dbReference type="EMBL" id="GAA4823788.1"/>
    </source>
</evidence>
<dbReference type="RefSeq" id="WP_345624428.1">
    <property type="nucleotide sequence ID" value="NZ_BAABIG010000089.1"/>
</dbReference>
<sequence>MTRPIRDLDVPAAALERRLRVEASTARLRWLLAHPEVVSTDTPASPGDLADMRHLLYDPDPDFELPPLAKETP</sequence>
<comment type="caution">
    <text evidence="1">The sequence shown here is derived from an EMBL/GenBank/DDBJ whole genome shotgun (WGS) entry which is preliminary data.</text>
</comment>
<dbReference type="EMBL" id="BAABIG010000089">
    <property type="protein sequence ID" value="GAA4823788.1"/>
    <property type="molecule type" value="Genomic_DNA"/>
</dbReference>
<evidence type="ECO:0000313" key="2">
    <source>
        <dbReference type="Proteomes" id="UP001501265"/>
    </source>
</evidence>
<organism evidence="1 2">
    <name type="scientific">Streptomyces ziwulingensis</name>
    <dbReference type="NCBI Taxonomy" id="1045501"/>
    <lineage>
        <taxon>Bacteria</taxon>
        <taxon>Bacillati</taxon>
        <taxon>Actinomycetota</taxon>
        <taxon>Actinomycetes</taxon>
        <taxon>Kitasatosporales</taxon>
        <taxon>Streptomycetaceae</taxon>
        <taxon>Streptomyces</taxon>
    </lineage>
</organism>
<gene>
    <name evidence="1" type="ORF">GCM10023220_66770</name>
</gene>
<reference evidence="2" key="1">
    <citation type="journal article" date="2019" name="Int. J. Syst. Evol. Microbiol.">
        <title>The Global Catalogue of Microorganisms (GCM) 10K type strain sequencing project: providing services to taxonomists for standard genome sequencing and annotation.</title>
        <authorList>
            <consortium name="The Broad Institute Genomics Platform"/>
            <consortium name="The Broad Institute Genome Sequencing Center for Infectious Disease"/>
            <person name="Wu L."/>
            <person name="Ma J."/>
        </authorList>
    </citation>
    <scope>NUCLEOTIDE SEQUENCE [LARGE SCALE GENOMIC DNA]</scope>
    <source>
        <strain evidence="2">JCM 18081</strain>
    </source>
</reference>
<name>A0ABP9D234_9ACTN</name>
<accession>A0ABP9D234</accession>
<keyword evidence="2" id="KW-1185">Reference proteome</keyword>
<dbReference type="Proteomes" id="UP001501265">
    <property type="component" value="Unassembled WGS sequence"/>
</dbReference>